<dbReference type="EMBL" id="BARS01043248">
    <property type="protein sequence ID" value="GAG37603.1"/>
    <property type="molecule type" value="Genomic_DNA"/>
</dbReference>
<organism evidence="3">
    <name type="scientific">marine sediment metagenome</name>
    <dbReference type="NCBI Taxonomy" id="412755"/>
    <lineage>
        <taxon>unclassified sequences</taxon>
        <taxon>metagenomes</taxon>
        <taxon>ecological metagenomes</taxon>
    </lineage>
</organism>
<name>X0XLS8_9ZZZZ</name>
<comment type="caution">
    <text evidence="3">The sequence shown here is derived from an EMBL/GenBank/DDBJ whole genome shotgun (WGS) entry which is preliminary data.</text>
</comment>
<dbReference type="InterPro" id="IPR002823">
    <property type="entry name" value="DUF112_TM"/>
</dbReference>
<dbReference type="PANTHER" id="PTHR35342">
    <property type="entry name" value="TRICARBOXYLIC TRANSPORT PROTEIN"/>
    <property type="match status" value="1"/>
</dbReference>
<reference evidence="3" key="1">
    <citation type="journal article" date="2014" name="Front. Microbiol.">
        <title>High frequency of phylogenetically diverse reductive dehalogenase-homologous genes in deep subseafloor sedimentary metagenomes.</title>
        <authorList>
            <person name="Kawai M."/>
            <person name="Futagami T."/>
            <person name="Toyoda A."/>
            <person name="Takaki Y."/>
            <person name="Nishi S."/>
            <person name="Hori S."/>
            <person name="Arai W."/>
            <person name="Tsubouchi T."/>
            <person name="Morono Y."/>
            <person name="Uchiyama I."/>
            <person name="Ito T."/>
            <person name="Fujiyama A."/>
            <person name="Inagaki F."/>
            <person name="Takami H."/>
        </authorList>
    </citation>
    <scope>NUCLEOTIDE SEQUENCE</scope>
    <source>
        <strain evidence="3">Expedition CK06-06</strain>
    </source>
</reference>
<dbReference type="AlphaFoldDB" id="X0XLS8"/>
<feature type="transmembrane region" description="Helical" evidence="1">
    <location>
        <begin position="79"/>
        <end position="105"/>
    </location>
</feature>
<evidence type="ECO:0000256" key="1">
    <source>
        <dbReference type="SAM" id="Phobius"/>
    </source>
</evidence>
<keyword evidence="1" id="KW-0812">Transmembrane</keyword>
<evidence type="ECO:0000313" key="3">
    <source>
        <dbReference type="EMBL" id="GAG37603.1"/>
    </source>
</evidence>
<accession>X0XLS8</accession>
<feature type="domain" description="DUF112" evidence="2">
    <location>
        <begin position="1"/>
        <end position="163"/>
    </location>
</feature>
<proteinExistence type="predicted"/>
<feature type="transmembrane region" description="Helical" evidence="1">
    <location>
        <begin position="157"/>
        <end position="176"/>
    </location>
</feature>
<dbReference type="PANTHER" id="PTHR35342:SF5">
    <property type="entry name" value="TRICARBOXYLIC TRANSPORT PROTEIN"/>
    <property type="match status" value="1"/>
</dbReference>
<keyword evidence="1" id="KW-0472">Membrane</keyword>
<gene>
    <name evidence="3" type="ORF">S01H1_65504</name>
</gene>
<protein>
    <recommendedName>
        <fullName evidence="2">DUF112 domain-containing protein</fullName>
    </recommendedName>
</protein>
<sequence>WIGYAEAKRTSKHPEKFGKGALEGVAAPEAANNAVCGANLMPLLTLGIPGSTAAALIMGVFIIHGINPGPRIFVNQAPLVYGIFAAGLLANLTYLLVGLLAASLIGKLLTYIPRSVVYPVVFMSCSMGAYAFGTSLYDVGVMVGFGVLGYFMRKHEFSLPAFVIAFMLGSRVEINFRRSLLISHGNPLIFFTRPICLAFILLAFGTVAFRVWSNYRNKRKRGLTGLGRDG</sequence>
<feature type="non-terminal residue" evidence="3">
    <location>
        <position position="1"/>
    </location>
</feature>
<dbReference type="Pfam" id="PF01970">
    <property type="entry name" value="TctA"/>
    <property type="match status" value="1"/>
</dbReference>
<feature type="transmembrane region" description="Helical" evidence="1">
    <location>
        <begin position="117"/>
        <end position="150"/>
    </location>
</feature>
<feature type="transmembrane region" description="Helical" evidence="1">
    <location>
        <begin position="48"/>
        <end position="67"/>
    </location>
</feature>
<keyword evidence="1" id="KW-1133">Transmembrane helix</keyword>
<feature type="transmembrane region" description="Helical" evidence="1">
    <location>
        <begin position="188"/>
        <end position="212"/>
    </location>
</feature>
<evidence type="ECO:0000259" key="2">
    <source>
        <dbReference type="Pfam" id="PF01970"/>
    </source>
</evidence>